<keyword evidence="6" id="KW-1185">Reference proteome</keyword>
<evidence type="ECO:0000313" key="5">
    <source>
        <dbReference type="EMBL" id="KAK8840776.1"/>
    </source>
</evidence>
<dbReference type="Pfam" id="PF00188">
    <property type="entry name" value="CAP"/>
    <property type="match status" value="1"/>
</dbReference>
<keyword evidence="2" id="KW-0812">Transmembrane</keyword>
<evidence type="ECO:0000259" key="4">
    <source>
        <dbReference type="Pfam" id="PF00188"/>
    </source>
</evidence>
<keyword evidence="2" id="KW-1133">Transmembrane helix</keyword>
<reference evidence="5 6" key="1">
    <citation type="submission" date="2024-04" db="EMBL/GenBank/DDBJ databases">
        <title>Tritrichomonas musculus Genome.</title>
        <authorList>
            <person name="Alves-Ferreira E."/>
            <person name="Grigg M."/>
            <person name="Lorenzi H."/>
            <person name="Galac M."/>
        </authorList>
    </citation>
    <scope>NUCLEOTIDE SEQUENCE [LARGE SCALE GENOMIC DNA]</scope>
    <source>
        <strain evidence="5 6">EAF2021</strain>
    </source>
</reference>
<organism evidence="5 6">
    <name type="scientific">Tritrichomonas musculus</name>
    <dbReference type="NCBI Taxonomy" id="1915356"/>
    <lineage>
        <taxon>Eukaryota</taxon>
        <taxon>Metamonada</taxon>
        <taxon>Parabasalia</taxon>
        <taxon>Tritrichomonadida</taxon>
        <taxon>Tritrichomonadidae</taxon>
        <taxon>Tritrichomonas</taxon>
    </lineage>
</organism>
<dbReference type="EMBL" id="JAPFFF010000043">
    <property type="protein sequence ID" value="KAK8840776.1"/>
    <property type="molecule type" value="Genomic_DNA"/>
</dbReference>
<dbReference type="InterPro" id="IPR036249">
    <property type="entry name" value="Thioredoxin-like_sf"/>
</dbReference>
<evidence type="ECO:0000256" key="1">
    <source>
        <dbReference type="SAM" id="MobiDB-lite"/>
    </source>
</evidence>
<dbReference type="SUPFAM" id="SSF52833">
    <property type="entry name" value="Thioredoxin-like"/>
    <property type="match status" value="1"/>
</dbReference>
<dbReference type="PRINTS" id="PR01217">
    <property type="entry name" value="PRICHEXTENSN"/>
</dbReference>
<evidence type="ECO:0000256" key="2">
    <source>
        <dbReference type="SAM" id="Phobius"/>
    </source>
</evidence>
<name>A0ABR2H3N8_9EUKA</name>
<accession>A0ABR2H3N8</accession>
<dbReference type="Proteomes" id="UP001470230">
    <property type="component" value="Unassembled WGS sequence"/>
</dbReference>
<feature type="domain" description="SCP" evidence="4">
    <location>
        <begin position="345"/>
        <end position="470"/>
    </location>
</feature>
<keyword evidence="3" id="KW-0732">Signal</keyword>
<gene>
    <name evidence="5" type="ORF">M9Y10_027598</name>
</gene>
<dbReference type="Gene3D" id="3.40.30.10">
    <property type="entry name" value="Glutaredoxin"/>
    <property type="match status" value="1"/>
</dbReference>
<feature type="chain" id="PRO_5047207562" description="SCP domain-containing protein" evidence="3">
    <location>
        <begin position="22"/>
        <end position="1533"/>
    </location>
</feature>
<keyword evidence="2" id="KW-0472">Membrane</keyword>
<sequence>MSGLFALLFTLVLSSQKCTYTSNRISITDDSSLGDIKDEFRPIFLRLTSPGCPYSPASDDQWIKASELYPQVNFVTVDCWKNTKICSLFGTSIMTPYHSLVPANSTTPIDETQFGNNNDIQQSPQRFLDMILTYTKLYPVSPPLINLFPFITDSFYNNVDDPIFLLYDSLCSDQIPFLNAWARVANEVVIPDSDHPRVGMLDCSTYFDECQRWMRPYAPKTPVALIYSSKTGNFEVLENYNNINSDQIDGLYTNALSKPHRSMPTPVPIPKPEIVKPSTDGYTVLENTNLQDRSIETVKGQYKQAYVNPSSACEKASECGARTLNTPNQCPNILPSSEDHSKSVEIINYLRNLAGLKVNVSEDPEWSEKCYSTAINIHKISKVPSNHVIQDKYAVPGYCGTKENIQVAKDSLLSENSKSVFMSSYKYFIDEGAHNDGVVGHRRWLLHPNLNKVGFGYYPYKENEYSQPIKYFLMLPSVTVLKVIDKNVPGYIEQSVPSDLNFVSWPPAGPFPIDQLPSNWHISHPDFRSVQLKDLKIYIERDDGAELTVLRSNLPKDINLDSLVMQMTPESLKLCQPMRKITVSVFNNKNKKVYRFTFELFNRGDLTEVCLYSTEKTKCPSTVSASNSFGPGSYQAQIFSTATNQVKVHVVEPITVSSPLKFTASTRFFLAGSSINGKIQIGRNAVVDVQDPTETDFVIDWSVGTKKIGKLETAGKAKSVAVNVLEDSQSVSVHDLVFYTGKQTTFYLSSFLYHGSTKDVYYNLGGKEGNYFVSVSPIDAFQAYSTVFDNEINNRGNVILLDSIFDLSKQKTNKRVIKVYTSSIDNTAPINLSCFLPGKKRDYQFLMFGGSAYFKCDMNISKVASSILFDKNDIYPKDGQQNYLFEVYKFDPFDSRNICPMDFITINEARFGSIAISIPYVKGDNNAKAAYLPSNTFNLYPKDDYKGESTINAYPDSYDTNHKKCIITIPNNQHSNFLIYTKYESKTKHDPVIVRPAPGVESKQITLSFFDLVYEMKVPESPTSMQVYFENFQDLILDVPTYYNKKSVLPAYHFDNCGKVKFLNSQSTPTTPVDVNHNIILSDIDYGFTVSAPTVTVSESSSYDATNIQTKSLNVESKTTSTVKNIEVKEAINVDSASITLDKCTLNENIAVTIKRTEERWPSIFLVDTDINPNSVTIDLGITDSLRLLETEEYENHILIGGISNANGENKCESIKNSAQITNKGKFSVECSADKTQLIAVKGKENAPVLLPEDAITPIPVPTIEPIQPDVTETPTPVPVTETPTPVPVTETPTPVPVTETPTPVPVTETPTPVPVTETPTPVPVTETPTPVPVTETPTPVPVTETPTPVPVTETPTPVPVTETPTPVPVTETPTPVPVTETPTPVPVTETPTPVPVTETPTPKPPVVVTDTPTQKPPVVVTPSSKPSEPTKKPVDPIVTEEPSHPAESSNPEDDGSNSSGNGKSKSFSLGTIIGVVGGVVVVIIIIIVVLYVIKKRKRLYVRSSDGEDQIKEMEDINAINENKEKDENIENI</sequence>
<protein>
    <recommendedName>
        <fullName evidence="4">SCP domain-containing protein</fullName>
    </recommendedName>
</protein>
<evidence type="ECO:0000313" key="6">
    <source>
        <dbReference type="Proteomes" id="UP001470230"/>
    </source>
</evidence>
<proteinExistence type="predicted"/>
<feature type="transmembrane region" description="Helical" evidence="2">
    <location>
        <begin position="1468"/>
        <end position="1494"/>
    </location>
</feature>
<comment type="caution">
    <text evidence="5">The sequence shown here is derived from an EMBL/GenBank/DDBJ whole genome shotgun (WGS) entry which is preliminary data.</text>
</comment>
<dbReference type="InterPro" id="IPR014044">
    <property type="entry name" value="CAP_dom"/>
</dbReference>
<feature type="compositionally biased region" description="Low complexity" evidence="1">
    <location>
        <begin position="1261"/>
        <end position="1423"/>
    </location>
</feature>
<feature type="signal peptide" evidence="3">
    <location>
        <begin position="1"/>
        <end position="21"/>
    </location>
</feature>
<feature type="region of interest" description="Disordered" evidence="1">
    <location>
        <begin position="1261"/>
        <end position="1463"/>
    </location>
</feature>
<evidence type="ECO:0000256" key="3">
    <source>
        <dbReference type="SAM" id="SignalP"/>
    </source>
</evidence>